<comment type="caution">
    <text evidence="2">The sequence shown here is derived from an EMBL/GenBank/DDBJ whole genome shotgun (WGS) entry which is preliminary data.</text>
</comment>
<dbReference type="SUPFAM" id="SSF53474">
    <property type="entry name" value="alpha/beta-Hydrolases"/>
    <property type="match status" value="1"/>
</dbReference>
<dbReference type="InterPro" id="IPR050471">
    <property type="entry name" value="AB_hydrolase"/>
</dbReference>
<dbReference type="Pfam" id="PF00561">
    <property type="entry name" value="Abhydrolase_1"/>
    <property type="match status" value="1"/>
</dbReference>
<dbReference type="Proteomes" id="UP000619788">
    <property type="component" value="Unassembled WGS sequence"/>
</dbReference>
<dbReference type="PANTHER" id="PTHR43433:SF10">
    <property type="entry name" value="AB HYDROLASE-1 DOMAIN-CONTAINING PROTEIN"/>
    <property type="match status" value="1"/>
</dbReference>
<evidence type="ECO:0000313" key="3">
    <source>
        <dbReference type="Proteomes" id="UP000619788"/>
    </source>
</evidence>
<keyword evidence="2" id="KW-0378">Hydrolase</keyword>
<dbReference type="PANTHER" id="PTHR43433">
    <property type="entry name" value="HYDROLASE, ALPHA/BETA FOLD FAMILY PROTEIN"/>
    <property type="match status" value="1"/>
</dbReference>
<dbReference type="AlphaFoldDB" id="A0A8J3SQ83"/>
<dbReference type="InterPro" id="IPR029058">
    <property type="entry name" value="AB_hydrolase_fold"/>
</dbReference>
<dbReference type="GO" id="GO:0016787">
    <property type="term" value="F:hydrolase activity"/>
    <property type="evidence" value="ECO:0007669"/>
    <property type="project" value="UniProtKB-KW"/>
</dbReference>
<reference evidence="2 3" key="1">
    <citation type="submission" date="2021-01" db="EMBL/GenBank/DDBJ databases">
        <title>Whole genome shotgun sequence of Planobispora siamensis NBRC 107568.</title>
        <authorList>
            <person name="Komaki H."/>
            <person name="Tamura T."/>
        </authorList>
    </citation>
    <scope>NUCLEOTIDE SEQUENCE [LARGE SCALE GENOMIC DNA]</scope>
    <source>
        <strain evidence="2 3">NBRC 107568</strain>
    </source>
</reference>
<evidence type="ECO:0000259" key="1">
    <source>
        <dbReference type="Pfam" id="PF00561"/>
    </source>
</evidence>
<dbReference type="InterPro" id="IPR000073">
    <property type="entry name" value="AB_hydrolase_1"/>
</dbReference>
<organism evidence="2 3">
    <name type="scientific">Planobispora siamensis</name>
    <dbReference type="NCBI Taxonomy" id="936338"/>
    <lineage>
        <taxon>Bacteria</taxon>
        <taxon>Bacillati</taxon>
        <taxon>Actinomycetota</taxon>
        <taxon>Actinomycetes</taxon>
        <taxon>Streptosporangiales</taxon>
        <taxon>Streptosporangiaceae</taxon>
        <taxon>Planobispora</taxon>
    </lineage>
</organism>
<sequence>MAAGERRVEYCLYSCGAPRRALFQYGTPGTRWLSPQLTETARSAGFDLLVIDRPGYGRTSRRPGRRIVDVVDDVRIVAQNVGWERFAVWGGSGGAPHALAIAALLPDQVSACASVVGLAPYDAPGLDWYAGMSAGNVAEFRAAARGEQDYRVLVERLAAEALAGVEAGGLQVADAYQLPEADRRALARRHHEDGYLQRMRLTYRDGVDGWVDDCIALTRPWGFEVSTLTTPTSVWYGTADVLVSRDHHEYLLATISGARRRELRGGHVLSDRDLAAIYDWLADPLR</sequence>
<name>A0A8J3SQ83_9ACTN</name>
<dbReference type="EMBL" id="BOOJ01000071">
    <property type="protein sequence ID" value="GIH96771.1"/>
    <property type="molecule type" value="Genomic_DNA"/>
</dbReference>
<dbReference type="Gene3D" id="3.40.50.1820">
    <property type="entry name" value="alpha/beta hydrolase"/>
    <property type="match status" value="1"/>
</dbReference>
<gene>
    <name evidence="2" type="ORF">Psi01_74010</name>
</gene>
<proteinExistence type="predicted"/>
<protein>
    <submittedName>
        <fullName evidence="2">Alpha/beta hydrolase</fullName>
    </submittedName>
</protein>
<keyword evidence="3" id="KW-1185">Reference proteome</keyword>
<accession>A0A8J3SQ83</accession>
<feature type="domain" description="AB hydrolase-1" evidence="1">
    <location>
        <begin position="22"/>
        <end position="269"/>
    </location>
</feature>
<evidence type="ECO:0000313" key="2">
    <source>
        <dbReference type="EMBL" id="GIH96771.1"/>
    </source>
</evidence>